<accession>A0A4Y3KFN9</accession>
<keyword evidence="2" id="KW-0464">Manganese</keyword>
<evidence type="ECO:0000313" key="4">
    <source>
        <dbReference type="EMBL" id="GEA82506.1"/>
    </source>
</evidence>
<dbReference type="PANTHER" id="PTHR11014">
    <property type="entry name" value="PEPTIDASE M20 FAMILY MEMBER"/>
    <property type="match status" value="1"/>
</dbReference>
<reference evidence="4 5" key="1">
    <citation type="submission" date="2019-06" db="EMBL/GenBank/DDBJ databases">
        <title>Whole genome shotgun sequence of Cellulomonas uda NBRC 3747.</title>
        <authorList>
            <person name="Hosoyama A."/>
            <person name="Uohara A."/>
            <person name="Ohji S."/>
            <person name="Ichikawa N."/>
        </authorList>
    </citation>
    <scope>NUCLEOTIDE SEQUENCE [LARGE SCALE GENOMIC DNA]</scope>
    <source>
        <strain evidence="4 5">NBRC 3747</strain>
    </source>
</reference>
<name>A0A4Y3KFN9_CELUD</name>
<dbReference type="InterPro" id="IPR036264">
    <property type="entry name" value="Bact_exopeptidase_dim_dom"/>
</dbReference>
<evidence type="ECO:0000313" key="5">
    <source>
        <dbReference type="Proteomes" id="UP000315842"/>
    </source>
</evidence>
<dbReference type="InterPro" id="IPR011650">
    <property type="entry name" value="Peptidase_M20_dimer"/>
</dbReference>
<gene>
    <name evidence="4" type="primary">hipO</name>
    <name evidence="4" type="ORF">CUD01_29500</name>
</gene>
<sequence>MTTPAPAAALTRALALYRDVHAHPELSGEEVRTAHAFARTLGESGLRVVGGVGGHGVVGTLDNGPGPTVLVRAELDALPLQEDTGLDYASTATSSGGRPVMHACGHDLHLAALAGAADTLARDRSGWRGRLVVVGQPAEETLEGAAAMVADGLLDVTGPLDAVLAQHSVPLPAGMVAHGGGPVLAGSATLAVTVRGRGGHAASPHLTVDPAVVAASIVLQLQTVVSRAASPSEPVIVNVGRLHVDSPPNVVADVATLEVTVRAVAETTLVRLVERVRAIVHAQCASAGCPAEPLVVEVARSPVTQPDAGVTATVRDAHVRHLGAQRVTWWPPSLATEDVAHLTAGGAPLGYWMLGAVGPAAWAAAPGTSALEKLTSLPANHSPRYAPDAPRALAAGVDALVVAVRALASA</sequence>
<keyword evidence="5" id="KW-1185">Reference proteome</keyword>
<dbReference type="SUPFAM" id="SSF53187">
    <property type="entry name" value="Zn-dependent exopeptidases"/>
    <property type="match status" value="1"/>
</dbReference>
<dbReference type="Pfam" id="PF07687">
    <property type="entry name" value="M20_dimer"/>
    <property type="match status" value="1"/>
</dbReference>
<dbReference type="FunFam" id="3.30.70.360:FF:000001">
    <property type="entry name" value="N-acetyldiaminopimelate deacetylase"/>
    <property type="match status" value="1"/>
</dbReference>
<dbReference type="AlphaFoldDB" id="A0A4Y3KFN9"/>
<feature type="binding site" evidence="2">
    <location>
        <position position="106"/>
    </location>
    <ligand>
        <name>Mn(2+)</name>
        <dbReference type="ChEBI" id="CHEBI:29035"/>
        <label>2</label>
    </ligand>
</feature>
<evidence type="ECO:0000259" key="3">
    <source>
        <dbReference type="Pfam" id="PF07687"/>
    </source>
</evidence>
<organism evidence="4 5">
    <name type="scientific">Cellulomonas uda</name>
    <dbReference type="NCBI Taxonomy" id="1714"/>
    <lineage>
        <taxon>Bacteria</taxon>
        <taxon>Bacillati</taxon>
        <taxon>Actinomycetota</taxon>
        <taxon>Actinomycetes</taxon>
        <taxon>Micrococcales</taxon>
        <taxon>Cellulomonadaceae</taxon>
        <taxon>Cellulomonas</taxon>
    </lineage>
</organism>
<evidence type="ECO:0000256" key="2">
    <source>
        <dbReference type="PIRSR" id="PIRSR005962-1"/>
    </source>
</evidence>
<feature type="binding site" evidence="2">
    <location>
        <position position="104"/>
    </location>
    <ligand>
        <name>Mn(2+)</name>
        <dbReference type="ChEBI" id="CHEBI:29035"/>
        <label>2</label>
    </ligand>
</feature>
<comment type="caution">
    <text evidence="4">The sequence shown here is derived from an EMBL/GenBank/DDBJ whole genome shotgun (WGS) entry which is preliminary data.</text>
</comment>
<dbReference type="PIRSF" id="PIRSF005962">
    <property type="entry name" value="Pept_M20D_amidohydro"/>
    <property type="match status" value="1"/>
</dbReference>
<keyword evidence="2" id="KW-0479">Metal-binding</keyword>
<dbReference type="SUPFAM" id="SSF55031">
    <property type="entry name" value="Bacterial exopeptidase dimerisation domain"/>
    <property type="match status" value="1"/>
</dbReference>
<evidence type="ECO:0000256" key="1">
    <source>
        <dbReference type="ARBA" id="ARBA00022801"/>
    </source>
</evidence>
<dbReference type="Proteomes" id="UP000315842">
    <property type="component" value="Unassembled WGS sequence"/>
</dbReference>
<feature type="binding site" evidence="2">
    <location>
        <position position="140"/>
    </location>
    <ligand>
        <name>Mn(2+)</name>
        <dbReference type="ChEBI" id="CHEBI:29035"/>
        <label>2</label>
    </ligand>
</feature>
<dbReference type="GO" id="GO:0050118">
    <property type="term" value="F:N-acetyldiaminopimelate deacetylase activity"/>
    <property type="evidence" value="ECO:0007669"/>
    <property type="project" value="UniProtKB-ARBA"/>
</dbReference>
<protein>
    <submittedName>
        <fullName evidence="4">Hippurate hydrolase</fullName>
    </submittedName>
</protein>
<dbReference type="EMBL" id="BJLP01000065">
    <property type="protein sequence ID" value="GEA82506.1"/>
    <property type="molecule type" value="Genomic_DNA"/>
</dbReference>
<feature type="binding site" evidence="2">
    <location>
        <position position="167"/>
    </location>
    <ligand>
        <name>Mn(2+)</name>
        <dbReference type="ChEBI" id="CHEBI:29035"/>
        <label>2</label>
    </ligand>
</feature>
<feature type="domain" description="Peptidase M20 dimerisation" evidence="3">
    <location>
        <begin position="186"/>
        <end position="283"/>
    </location>
</feature>
<dbReference type="InterPro" id="IPR017439">
    <property type="entry name" value="Amidohydrolase"/>
</dbReference>
<dbReference type="PANTHER" id="PTHR11014:SF63">
    <property type="entry name" value="METALLOPEPTIDASE, PUTATIVE (AFU_ORTHOLOGUE AFUA_6G09600)-RELATED"/>
    <property type="match status" value="1"/>
</dbReference>
<comment type="cofactor">
    <cofactor evidence="2">
        <name>Mn(2+)</name>
        <dbReference type="ChEBI" id="CHEBI:29035"/>
    </cofactor>
    <text evidence="2">The Mn(2+) ion enhances activity.</text>
</comment>
<dbReference type="GO" id="GO:0019877">
    <property type="term" value="P:diaminopimelate biosynthetic process"/>
    <property type="evidence" value="ECO:0007669"/>
    <property type="project" value="UniProtKB-ARBA"/>
</dbReference>
<dbReference type="InterPro" id="IPR002933">
    <property type="entry name" value="Peptidase_M20"/>
</dbReference>
<dbReference type="Pfam" id="PF01546">
    <property type="entry name" value="Peptidase_M20"/>
    <property type="match status" value="1"/>
</dbReference>
<dbReference type="Gene3D" id="3.40.630.10">
    <property type="entry name" value="Zn peptidases"/>
    <property type="match status" value="1"/>
</dbReference>
<keyword evidence="1 4" id="KW-0378">Hydrolase</keyword>
<dbReference type="NCBIfam" id="TIGR01891">
    <property type="entry name" value="amidohydrolases"/>
    <property type="match status" value="1"/>
</dbReference>
<dbReference type="RefSeq" id="WP_141322265.1">
    <property type="nucleotide sequence ID" value="NZ_BJLP01000065.1"/>
</dbReference>
<dbReference type="Gene3D" id="3.30.70.360">
    <property type="match status" value="1"/>
</dbReference>
<dbReference type="GO" id="GO:0046872">
    <property type="term" value="F:metal ion binding"/>
    <property type="evidence" value="ECO:0007669"/>
    <property type="project" value="UniProtKB-KW"/>
</dbReference>
<proteinExistence type="predicted"/>